<dbReference type="PROSITE" id="PS50096">
    <property type="entry name" value="IQ"/>
    <property type="match status" value="1"/>
</dbReference>
<dbReference type="PANTHER" id="PTHR14149:SF14">
    <property type="entry name" value="CALPONIN-HOMOLOGY (CH) DOMAIN-CONTAINING PROTEIN"/>
    <property type="match status" value="1"/>
</dbReference>
<sequence length="2145" mass="242373">MQNSTERTIVDELNHLIKAVRNNDTADLDALIKQYGFPTLSDQLTNISTETCLQLFRNNLPQLEQLRTHFTPHTGVQNVGEFFQQFIHPFIASAIREKEPCQPNEIDLIAQSVEAVNKALDQKDPINTLSALRPFLREHTLKSLNTHRIQGSLGLIASLYHVELDAARTDKGSTLTQEELVAASDVLACVIQLNEAIDKHDPQAVYTALLAPDAFWDDVHTESKPMERDKWARFYFLRLCRVRDQKSISGRLPILTHAEIQAVVSQYKSVRLTSHEVNPVPATVPHPSKKSTLDTSSRTPTPSEKSPTTVSVTTATGWVNRLLSNITRNSPLLTFESLCALQSRGLFIEYRLNPQLADVYHSFLYFYSHHSRNQTVSNISTIPTSQGSLCADDICHAIDQTNLLQTRILELGKLLTELNQAVEQNNGEDIFSCIQNPLMCTELGMTDMQRINSRPNPAYREAYQAALSQLRLNRINRFKRQGNCRSPQQTDQPRLSLVAAYLETICPSVIGSGWLWTYVSAVDPRDIPDSETVTDHILTRSKIPYFYNICTKELVRWPFNPNTQTFVWTENLSQIRWPTRIAKPPCLDPALLNREDCNLIVSQINKLMELQSPVVRTFRLIPITSWSELCRATATLIELQLPPEQYAARAQEHQQQLASLVRCIILIQAYWRGYQVRKQYRERLKFYSSPVAQNAAVCLQKHWRRQSVQRQLPQIQHIQRRRIFELIRLQSAWRGARTRLFLQRLHSLALSTPGGYVYNHNTNIEISTSATPDSTKPVSSSGTPATTTIKTTTTTTTTTTTRSPRITATINPRATTIINTGTTPTSEIADKLHDENSEIKHYGDRQSSGLVDCLIPCVHCLEGRAAKSGYQQEVEAFILGKHILATINRLVGVHRELASSDQLIKLLIHARLHGGRTVLSMGNETSSQIRTCGTEKQTSGHNAGMVRLPSQLLRLYGHVCYLCYTQPDYMANLICSIPNASLWKFSVIPHTSGFCHFRPNVYGLSIERLVFGLYRYAATEADEMRLMHVLIRCLHKEVYKLRAEAAAVTGDDTQRWFAEREPWPFVFRLAVSLARLKNNQSRIKANVEKRMGSVSVRRCETYTDTSNTSRGGGGRRGDSQGQGIVDKMEFQTQMTQLRMLLVDLVQQIQRSSGRGQPERSKSFSSHEKNKQSSTTKPWLSRTKSAFGLHRYLSTDRTDALKNVLPPSPSSLSTESTPVFSIFPPVGAGSESTLQQMVQAAARFFHGIFVQPGATALPVCLIQMMRESYRILRQTFPEHPEKVHLKFVGHCLLHRYLHSCLIAPDVLLSTYENLLLSDHLDKFGPTENDLSLGPSPFRRGAYGDSQNGRVDQRQQPQTNRVAAVLSNQHRRILAAISRLLYFVIANKGYGADKSIGSATQVNLTQVLNPLIRKSHTQFRQFMTTWVCSDSHPISDYTTISEKNLTGSNSNPLDLWLSSIPQNDGSDSADPVTIRPRDGVKGPETCYVVLGASELFEFHRLLQIHRNTIAPHGSDALHTLLDALGQTPQVTTSQSVDGRGVRAANLHHHTDTGTTEVVNGDQNDAVGDEDANTDGSEDNSHRNVTNVQFTGSFQLPVRDLRQPSTFGARSLKEMNTDTGSMLSSLRSELPKLVNQTVDCVFRVHWPHADQPNSKEYLTDGSQELALPLRPNDSMAVSQARLYAALASRLRATDCMPLPLRVCHLSTCQSEEAEQGCRFCTSTAEIDWYNMAASLTTAQRNARTDDPIADGMPDSDKLHRSVSFTCCLDEQSDPVYETTFPRPETVHDFQPTPKSQTEREKLASPGDVQTHTKFDWLTARCILIELFRVVRVLESSCTKKPRIPTHCTLQQWIEHVEQWTESQNGPDQQYSLPQRSRPTEQLDLIESGEILHSSMSERNSEVKQLGQLLTRFKCISGRLEEQGFLRTEDGYQDLLHALARDICHLRAPCRRRAWDNAIRHLYSIQNELKQELTKADQQATVYAAHALDCLVPLDRRRNLLSDGYRWTSRTRSSSAYVIKLSVNRLKKHHLISCDQSSRLHNLNVFIEPLKERTVCPDTNERPVSLISRLYETRTLSNKGDLRPRFIPGMFEIRLFAASSEICRIPISFVDLLCQQRRGVSQLTIRNYLSFSLDSFIQLLLDNYYTIRT</sequence>
<feature type="region of interest" description="Disordered" evidence="1">
    <location>
        <begin position="1150"/>
        <end position="1179"/>
    </location>
</feature>
<organism evidence="3 4">
    <name type="scientific">Fasciola hepatica</name>
    <name type="common">Liver fluke</name>
    <dbReference type="NCBI Taxonomy" id="6192"/>
    <lineage>
        <taxon>Eukaryota</taxon>
        <taxon>Metazoa</taxon>
        <taxon>Spiralia</taxon>
        <taxon>Lophotrochozoa</taxon>
        <taxon>Platyhelminthes</taxon>
        <taxon>Trematoda</taxon>
        <taxon>Digenea</taxon>
        <taxon>Plagiorchiida</taxon>
        <taxon>Echinostomata</taxon>
        <taxon>Echinostomatoidea</taxon>
        <taxon>Fasciolidae</taxon>
        <taxon>Fasciola</taxon>
    </lineage>
</organism>
<dbReference type="Pfam" id="PF03836">
    <property type="entry name" value="RasGAP_C"/>
    <property type="match status" value="1"/>
</dbReference>
<dbReference type="GO" id="GO:0005938">
    <property type="term" value="C:cell cortex"/>
    <property type="evidence" value="ECO:0007669"/>
    <property type="project" value="TreeGrafter"/>
</dbReference>
<accession>A0A4E0RJU0</accession>
<dbReference type="Gene3D" id="1.20.5.190">
    <property type="match status" value="1"/>
</dbReference>
<proteinExistence type="predicted"/>
<feature type="compositionally biased region" description="Basic and acidic residues" evidence="1">
    <location>
        <begin position="1156"/>
        <end position="1170"/>
    </location>
</feature>
<feature type="region of interest" description="Disordered" evidence="1">
    <location>
        <begin position="768"/>
        <end position="802"/>
    </location>
</feature>
<dbReference type="EMBL" id="JXXN02000804">
    <property type="protein sequence ID" value="THD26254.1"/>
    <property type="molecule type" value="Genomic_DNA"/>
</dbReference>
<feature type="compositionally biased region" description="Low complexity" evidence="1">
    <location>
        <begin position="783"/>
        <end position="802"/>
    </location>
</feature>
<gene>
    <name evidence="3" type="ORF">D915_002782</name>
</gene>
<name>A0A4E0RJU0_FASHE</name>
<dbReference type="SMART" id="SM00015">
    <property type="entry name" value="IQ"/>
    <property type="match status" value="2"/>
</dbReference>
<dbReference type="Proteomes" id="UP000230066">
    <property type="component" value="Unassembled WGS sequence"/>
</dbReference>
<evidence type="ECO:0000313" key="3">
    <source>
        <dbReference type="EMBL" id="THD26254.1"/>
    </source>
</evidence>
<feature type="region of interest" description="Disordered" evidence="1">
    <location>
        <begin position="1098"/>
        <end position="1122"/>
    </location>
</feature>
<keyword evidence="4" id="KW-1185">Reference proteome</keyword>
<feature type="compositionally biased region" description="Polar residues" evidence="1">
    <location>
        <begin position="768"/>
        <end position="782"/>
    </location>
</feature>
<reference evidence="3" key="1">
    <citation type="submission" date="2019-03" db="EMBL/GenBank/DDBJ databases">
        <title>Improved annotation for the trematode Fasciola hepatica.</title>
        <authorList>
            <person name="Choi Y.-J."/>
            <person name="Martin J."/>
            <person name="Mitreva M."/>
        </authorList>
    </citation>
    <scope>NUCLEOTIDE SEQUENCE [LARGE SCALE GENOMIC DNA]</scope>
</reference>
<dbReference type="Pfam" id="PF00612">
    <property type="entry name" value="IQ"/>
    <property type="match status" value="1"/>
</dbReference>
<feature type="compositionally biased region" description="Polar residues" evidence="1">
    <location>
        <begin position="1343"/>
        <end position="1356"/>
    </location>
</feature>
<protein>
    <recommendedName>
        <fullName evidence="2">RasGAP protein C-terminal domain-containing protein</fullName>
    </recommendedName>
</protein>
<evidence type="ECO:0000313" key="4">
    <source>
        <dbReference type="Proteomes" id="UP000230066"/>
    </source>
</evidence>
<dbReference type="GO" id="GO:0005516">
    <property type="term" value="F:calmodulin binding"/>
    <property type="evidence" value="ECO:0007669"/>
    <property type="project" value="TreeGrafter"/>
</dbReference>
<comment type="caution">
    <text evidence="3">The sequence shown here is derived from an EMBL/GenBank/DDBJ whole genome shotgun (WGS) entry which is preliminary data.</text>
</comment>
<dbReference type="InterPro" id="IPR008936">
    <property type="entry name" value="Rho_GTPase_activation_prot"/>
</dbReference>
<feature type="compositionally biased region" description="Polar residues" evidence="1">
    <location>
        <begin position="1550"/>
        <end position="1560"/>
    </location>
</feature>
<feature type="compositionally biased region" description="Polar residues" evidence="1">
    <location>
        <begin position="293"/>
        <end position="310"/>
    </location>
</feature>
<dbReference type="PANTHER" id="PTHR14149">
    <property type="entry name" value="RAS GTPASE-ACTIVATING PROTEIN WITH IQ MOTIF"/>
    <property type="match status" value="1"/>
</dbReference>
<dbReference type="CDD" id="cd23767">
    <property type="entry name" value="IQCD"/>
    <property type="match status" value="1"/>
</dbReference>
<dbReference type="GO" id="GO:0005096">
    <property type="term" value="F:GTPase activator activity"/>
    <property type="evidence" value="ECO:0007669"/>
    <property type="project" value="TreeGrafter"/>
</dbReference>
<feature type="region of interest" description="Disordered" evidence="1">
    <location>
        <begin position="1326"/>
        <end position="1356"/>
    </location>
</feature>
<dbReference type="InterPro" id="IPR000593">
    <property type="entry name" value="RasGAP_C"/>
</dbReference>
<dbReference type="GO" id="GO:0051015">
    <property type="term" value="F:actin filament binding"/>
    <property type="evidence" value="ECO:0007669"/>
    <property type="project" value="TreeGrafter"/>
</dbReference>
<evidence type="ECO:0000256" key="1">
    <source>
        <dbReference type="SAM" id="MobiDB-lite"/>
    </source>
</evidence>
<dbReference type="GO" id="GO:1903479">
    <property type="term" value="P:mitotic actomyosin contractile ring assembly actin filament organization"/>
    <property type="evidence" value="ECO:0007669"/>
    <property type="project" value="TreeGrafter"/>
</dbReference>
<evidence type="ECO:0000259" key="2">
    <source>
        <dbReference type="Pfam" id="PF03836"/>
    </source>
</evidence>
<dbReference type="Gene3D" id="1.10.506.10">
    <property type="entry name" value="GTPase Activation - p120gap, domain 1"/>
    <property type="match status" value="1"/>
</dbReference>
<feature type="region of interest" description="Disordered" evidence="1">
    <location>
        <begin position="1777"/>
        <end position="1803"/>
    </location>
</feature>
<feature type="region of interest" description="Disordered" evidence="1">
    <location>
        <begin position="278"/>
        <end position="310"/>
    </location>
</feature>
<feature type="region of interest" description="Disordered" evidence="1">
    <location>
        <begin position="1545"/>
        <end position="1581"/>
    </location>
</feature>
<feature type="domain" description="RasGAP protein C-terminal" evidence="2">
    <location>
        <begin position="1915"/>
        <end position="2028"/>
    </location>
</feature>
<feature type="compositionally biased region" description="Acidic residues" evidence="1">
    <location>
        <begin position="1564"/>
        <end position="1575"/>
    </location>
</feature>
<dbReference type="InterPro" id="IPR000048">
    <property type="entry name" value="IQ_motif_EF-hand-BS"/>
</dbReference>